<evidence type="ECO:0000256" key="1">
    <source>
        <dbReference type="SAM" id="Phobius"/>
    </source>
</evidence>
<proteinExistence type="predicted"/>
<dbReference type="Proteomes" id="UP000516380">
    <property type="component" value="Chromosome"/>
</dbReference>
<keyword evidence="8" id="KW-1185">Reference proteome</keyword>
<keyword evidence="1" id="KW-0472">Membrane</keyword>
<reference evidence="3 8" key="2">
    <citation type="submission" date="2020-07" db="EMBL/GenBank/DDBJ databases">
        <title>Mycobacterium kansasii (former subtype) with zoonotic potential isolated from diseased indoor pet cat, Japan.</title>
        <authorList>
            <person name="Fukano H."/>
            <person name="Terazono T."/>
            <person name="Hoshino Y."/>
        </authorList>
    </citation>
    <scope>NUCLEOTIDE SEQUENCE [LARGE SCALE GENOMIC DNA]</scope>
    <source>
        <strain evidence="3 8">Kuro-I</strain>
    </source>
</reference>
<evidence type="ECO:0000259" key="2">
    <source>
        <dbReference type="Pfam" id="PF11181"/>
    </source>
</evidence>
<feature type="transmembrane region" description="Helical" evidence="1">
    <location>
        <begin position="95"/>
        <end position="118"/>
    </location>
</feature>
<dbReference type="EMBL" id="MVBM01000010">
    <property type="protein sequence ID" value="OOK65753.1"/>
    <property type="molecule type" value="Genomic_DNA"/>
</dbReference>
<dbReference type="EMBL" id="MVBN01000009">
    <property type="protein sequence ID" value="OOK66856.1"/>
    <property type="molecule type" value="Genomic_DNA"/>
</dbReference>
<protein>
    <recommendedName>
        <fullName evidence="2">General stress protein 17M-like domain-containing protein</fullName>
    </recommendedName>
</protein>
<keyword evidence="1" id="KW-1133">Transmembrane helix</keyword>
<evidence type="ECO:0000313" key="3">
    <source>
        <dbReference type="EMBL" id="BCI91365.1"/>
    </source>
</evidence>
<dbReference type="AlphaFoldDB" id="A0A1V3WK88"/>
<dbReference type="Proteomes" id="UP000189229">
    <property type="component" value="Unassembled WGS sequence"/>
</dbReference>
<dbReference type="RefSeq" id="WP_023370536.1">
    <property type="nucleotide sequence ID" value="NZ_BLYZ01000003.1"/>
</dbReference>
<evidence type="ECO:0000313" key="6">
    <source>
        <dbReference type="Proteomes" id="UP000188532"/>
    </source>
</evidence>
<dbReference type="EMBL" id="AP023343">
    <property type="protein sequence ID" value="BCI91365.1"/>
    <property type="molecule type" value="Genomic_DNA"/>
</dbReference>
<gene>
    <name evidence="5" type="ORF">BZL29_7326</name>
    <name evidence="4" type="ORF">BZL30_8787</name>
    <name evidence="3" type="ORF">NIIDMKKI_65710</name>
</gene>
<sequence>MTDPAGEHTTSSTGQRLVASFDRYDAAQELVDRMSDGGFPVEHVRIVGDGLRTVEQVTGRMTKGKAALAGAASGAWIGALIGLLFLLFAVGPLWLWVWVLLLPIAFGALWGAIFGFAAHASTGGKRDFTSEQTLLARRYHVYVTAEYADHAARFLPAAHERGSLTSA</sequence>
<name>A0A1V3WK88_MYCKA</name>
<dbReference type="Proteomes" id="UP000188532">
    <property type="component" value="Unassembled WGS sequence"/>
</dbReference>
<dbReference type="Pfam" id="PF11181">
    <property type="entry name" value="YflT"/>
    <property type="match status" value="1"/>
</dbReference>
<evidence type="ECO:0000313" key="5">
    <source>
        <dbReference type="EMBL" id="OOK66856.1"/>
    </source>
</evidence>
<feature type="transmembrane region" description="Helical" evidence="1">
    <location>
        <begin position="66"/>
        <end position="89"/>
    </location>
</feature>
<accession>A0A1V3WK88</accession>
<keyword evidence="1" id="KW-0812">Transmembrane</keyword>
<reference evidence="6 7" key="1">
    <citation type="submission" date="2017-02" db="EMBL/GenBank/DDBJ databases">
        <title>Complete genome sequences of Mycobacterium kansasii strains isolated from rhesus macaques.</title>
        <authorList>
            <person name="Panda A."/>
            <person name="Nagaraj S."/>
            <person name="Zhao X."/>
            <person name="Tettelin H."/>
            <person name="Detolla L.J."/>
        </authorList>
    </citation>
    <scope>NUCLEOTIDE SEQUENCE [LARGE SCALE GENOMIC DNA]</scope>
    <source>
        <strain evidence="5 6">11-3469</strain>
        <strain evidence="4 7">11-3813</strain>
    </source>
</reference>
<feature type="domain" description="General stress protein 17M-like" evidence="2">
    <location>
        <begin position="17"/>
        <end position="84"/>
    </location>
</feature>
<dbReference type="InterPro" id="IPR025889">
    <property type="entry name" value="GSP17M-like_dom"/>
</dbReference>
<evidence type="ECO:0000313" key="7">
    <source>
        <dbReference type="Proteomes" id="UP000189229"/>
    </source>
</evidence>
<dbReference type="GeneID" id="29698944"/>
<evidence type="ECO:0000313" key="4">
    <source>
        <dbReference type="EMBL" id="OOK65753.1"/>
    </source>
</evidence>
<evidence type="ECO:0000313" key="8">
    <source>
        <dbReference type="Proteomes" id="UP000516380"/>
    </source>
</evidence>
<organism evidence="5 6">
    <name type="scientific">Mycobacterium kansasii</name>
    <dbReference type="NCBI Taxonomy" id="1768"/>
    <lineage>
        <taxon>Bacteria</taxon>
        <taxon>Bacillati</taxon>
        <taxon>Actinomycetota</taxon>
        <taxon>Actinomycetes</taxon>
        <taxon>Mycobacteriales</taxon>
        <taxon>Mycobacteriaceae</taxon>
        <taxon>Mycobacterium</taxon>
    </lineage>
</organism>
<dbReference type="STRING" id="1768.B1T50_18720"/>